<dbReference type="STRING" id="1802552.A2597_01465"/>
<organism evidence="9 10">
    <name type="scientific">Candidatus Woesebacteria bacterium RIFOXYD1_FULL_46_19</name>
    <dbReference type="NCBI Taxonomy" id="1802552"/>
    <lineage>
        <taxon>Bacteria</taxon>
        <taxon>Candidatus Woeseibacteriota</taxon>
    </lineage>
</organism>
<feature type="transmembrane region" description="Helical" evidence="8">
    <location>
        <begin position="94"/>
        <end position="112"/>
    </location>
</feature>
<keyword evidence="3" id="KW-0813">Transport</keyword>
<proteinExistence type="inferred from homology"/>
<feature type="transmembrane region" description="Helical" evidence="8">
    <location>
        <begin position="27"/>
        <end position="52"/>
    </location>
</feature>
<dbReference type="AlphaFoldDB" id="A0A1F8DQ36"/>
<feature type="transmembrane region" description="Helical" evidence="8">
    <location>
        <begin position="133"/>
        <end position="154"/>
    </location>
</feature>
<evidence type="ECO:0000256" key="8">
    <source>
        <dbReference type="RuleBase" id="RU363041"/>
    </source>
</evidence>
<keyword evidence="6 8" id="KW-1133">Transmembrane helix</keyword>
<dbReference type="EMBL" id="MGIM01000003">
    <property type="protein sequence ID" value="OGM90069.1"/>
    <property type="molecule type" value="Genomic_DNA"/>
</dbReference>
<dbReference type="Pfam" id="PF01925">
    <property type="entry name" value="TauE"/>
    <property type="match status" value="1"/>
</dbReference>
<keyword evidence="4 8" id="KW-1003">Cell membrane</keyword>
<evidence type="ECO:0000256" key="2">
    <source>
        <dbReference type="ARBA" id="ARBA00009142"/>
    </source>
</evidence>
<evidence type="ECO:0000256" key="3">
    <source>
        <dbReference type="ARBA" id="ARBA00022448"/>
    </source>
</evidence>
<evidence type="ECO:0000256" key="6">
    <source>
        <dbReference type="ARBA" id="ARBA00022989"/>
    </source>
</evidence>
<evidence type="ECO:0000256" key="5">
    <source>
        <dbReference type="ARBA" id="ARBA00022692"/>
    </source>
</evidence>
<evidence type="ECO:0000256" key="1">
    <source>
        <dbReference type="ARBA" id="ARBA00004651"/>
    </source>
</evidence>
<evidence type="ECO:0000313" key="10">
    <source>
        <dbReference type="Proteomes" id="UP000176271"/>
    </source>
</evidence>
<sequence>MEIAFISFLTFLAGIVGTITGFGISTIMVPVVLLFLPLPETLLLVGVIHWFGDLWKMYFFKKGVDWELLVFFGIPGIAAAYLGASLVFQLPEQLVSQFLGAILIAYVIFLLLRPSFKIKKAPLIASLGGAGSGFLGGLTGVGGGALRAVVLTAFNVPKSVYIFTSGLLGAVIDASRIATYYLGGARISSALIIGLLLFLPASFVGAFVAKKIVNKIPQDKFRVVVSVFLFVIGAKLLLFP</sequence>
<evidence type="ECO:0000313" key="9">
    <source>
        <dbReference type="EMBL" id="OGM90069.1"/>
    </source>
</evidence>
<gene>
    <name evidence="9" type="ORF">A2597_01465</name>
</gene>
<feature type="transmembrane region" description="Helical" evidence="8">
    <location>
        <begin position="64"/>
        <end position="88"/>
    </location>
</feature>
<comment type="caution">
    <text evidence="9">The sequence shown here is derived from an EMBL/GenBank/DDBJ whole genome shotgun (WGS) entry which is preliminary data.</text>
</comment>
<reference evidence="9 10" key="1">
    <citation type="journal article" date="2016" name="Nat. Commun.">
        <title>Thousands of microbial genomes shed light on interconnected biogeochemical processes in an aquifer system.</title>
        <authorList>
            <person name="Anantharaman K."/>
            <person name="Brown C.T."/>
            <person name="Hug L.A."/>
            <person name="Sharon I."/>
            <person name="Castelle C.J."/>
            <person name="Probst A.J."/>
            <person name="Thomas B.C."/>
            <person name="Singh A."/>
            <person name="Wilkins M.J."/>
            <person name="Karaoz U."/>
            <person name="Brodie E.L."/>
            <person name="Williams K.H."/>
            <person name="Hubbard S.S."/>
            <person name="Banfield J.F."/>
        </authorList>
    </citation>
    <scope>NUCLEOTIDE SEQUENCE [LARGE SCALE GENOMIC DNA]</scope>
</reference>
<dbReference type="InterPro" id="IPR002781">
    <property type="entry name" value="TM_pro_TauE-like"/>
</dbReference>
<evidence type="ECO:0000256" key="7">
    <source>
        <dbReference type="ARBA" id="ARBA00023136"/>
    </source>
</evidence>
<dbReference type="GO" id="GO:0005886">
    <property type="term" value="C:plasma membrane"/>
    <property type="evidence" value="ECO:0007669"/>
    <property type="project" value="UniProtKB-SubCell"/>
</dbReference>
<comment type="similarity">
    <text evidence="2 8">Belongs to the 4-toluene sulfonate uptake permease (TSUP) (TC 2.A.102) family.</text>
</comment>
<dbReference type="PANTHER" id="PTHR30269:SF37">
    <property type="entry name" value="MEMBRANE TRANSPORTER PROTEIN"/>
    <property type="match status" value="1"/>
</dbReference>
<name>A0A1F8DQ36_9BACT</name>
<accession>A0A1F8DQ36</accession>
<dbReference type="PANTHER" id="PTHR30269">
    <property type="entry name" value="TRANSMEMBRANE PROTEIN YFCA"/>
    <property type="match status" value="1"/>
</dbReference>
<keyword evidence="7 8" id="KW-0472">Membrane</keyword>
<protein>
    <recommendedName>
        <fullName evidence="8">Probable membrane transporter protein</fullName>
    </recommendedName>
</protein>
<dbReference type="Proteomes" id="UP000176271">
    <property type="component" value="Unassembled WGS sequence"/>
</dbReference>
<feature type="transmembrane region" description="Helical" evidence="8">
    <location>
        <begin position="221"/>
        <end position="239"/>
    </location>
</feature>
<feature type="transmembrane region" description="Helical" evidence="8">
    <location>
        <begin position="190"/>
        <end position="209"/>
    </location>
</feature>
<comment type="subcellular location">
    <subcellularLocation>
        <location evidence="1 8">Cell membrane</location>
        <topology evidence="1 8">Multi-pass membrane protein</topology>
    </subcellularLocation>
</comment>
<keyword evidence="5 8" id="KW-0812">Transmembrane</keyword>
<evidence type="ECO:0000256" key="4">
    <source>
        <dbReference type="ARBA" id="ARBA00022475"/>
    </source>
</evidence>
<dbReference type="InterPro" id="IPR052017">
    <property type="entry name" value="TSUP"/>
</dbReference>
<feature type="transmembrane region" description="Helical" evidence="8">
    <location>
        <begin position="160"/>
        <end position="183"/>
    </location>
</feature>